<proteinExistence type="predicted"/>
<protein>
    <submittedName>
        <fullName evidence="1">Uncharacterized protein</fullName>
    </submittedName>
</protein>
<dbReference type="EMBL" id="BARW01012686">
    <property type="protein sequence ID" value="GAI73107.1"/>
    <property type="molecule type" value="Genomic_DNA"/>
</dbReference>
<gene>
    <name evidence="1" type="ORF">S12H4_23745</name>
</gene>
<dbReference type="AlphaFoldDB" id="X1QX32"/>
<accession>X1QX32</accession>
<sequence length="43" mass="4756">MKNQIELGDITADVVLKDIKNIHLSVYPPSGNVRISAPLHMNI</sequence>
<reference evidence="1" key="1">
    <citation type="journal article" date="2014" name="Front. Microbiol.">
        <title>High frequency of phylogenetically diverse reductive dehalogenase-homologous genes in deep subseafloor sedimentary metagenomes.</title>
        <authorList>
            <person name="Kawai M."/>
            <person name="Futagami T."/>
            <person name="Toyoda A."/>
            <person name="Takaki Y."/>
            <person name="Nishi S."/>
            <person name="Hori S."/>
            <person name="Arai W."/>
            <person name="Tsubouchi T."/>
            <person name="Morono Y."/>
            <person name="Uchiyama I."/>
            <person name="Ito T."/>
            <person name="Fujiyama A."/>
            <person name="Inagaki F."/>
            <person name="Takami H."/>
        </authorList>
    </citation>
    <scope>NUCLEOTIDE SEQUENCE</scope>
    <source>
        <strain evidence="1">Expedition CK06-06</strain>
    </source>
</reference>
<name>X1QX32_9ZZZZ</name>
<evidence type="ECO:0000313" key="1">
    <source>
        <dbReference type="EMBL" id="GAI73107.1"/>
    </source>
</evidence>
<feature type="non-terminal residue" evidence="1">
    <location>
        <position position="43"/>
    </location>
</feature>
<comment type="caution">
    <text evidence="1">The sequence shown here is derived from an EMBL/GenBank/DDBJ whole genome shotgun (WGS) entry which is preliminary data.</text>
</comment>
<organism evidence="1">
    <name type="scientific">marine sediment metagenome</name>
    <dbReference type="NCBI Taxonomy" id="412755"/>
    <lineage>
        <taxon>unclassified sequences</taxon>
        <taxon>metagenomes</taxon>
        <taxon>ecological metagenomes</taxon>
    </lineage>
</organism>